<dbReference type="PANTHER" id="PTHR43206:SF2">
    <property type="entry name" value="4-AMINOBUTYRATE AMINOTRANSFERASE GABT"/>
    <property type="match status" value="1"/>
</dbReference>
<dbReference type="InterPro" id="IPR015424">
    <property type="entry name" value="PyrdxlP-dep_Trfase"/>
</dbReference>
<dbReference type="Gene3D" id="3.90.1150.10">
    <property type="entry name" value="Aspartate Aminotransferase, domain 1"/>
    <property type="match status" value="1"/>
</dbReference>
<dbReference type="EMBL" id="VOSL01000031">
    <property type="protein sequence ID" value="TXD39619.1"/>
    <property type="molecule type" value="Genomic_DNA"/>
</dbReference>
<comment type="cofactor">
    <cofactor evidence="1">
        <name>pyridoxal 5'-phosphate</name>
        <dbReference type="ChEBI" id="CHEBI:597326"/>
    </cofactor>
</comment>
<protein>
    <submittedName>
        <fullName evidence="7">Aminotransferase class III-fold pyridoxal phosphate-dependent enzyme</fullName>
    </submittedName>
</protein>
<dbReference type="AlphaFoldDB" id="A0A5C6XQC3"/>
<evidence type="ECO:0000256" key="3">
    <source>
        <dbReference type="ARBA" id="ARBA00022576"/>
    </source>
</evidence>
<proteinExistence type="inferred from homology"/>
<dbReference type="GO" id="GO:0008483">
    <property type="term" value="F:transaminase activity"/>
    <property type="evidence" value="ECO:0007669"/>
    <property type="project" value="UniProtKB-KW"/>
</dbReference>
<gene>
    <name evidence="7" type="ORF">FRC96_06750</name>
</gene>
<dbReference type="OrthoDB" id="9801834at2"/>
<dbReference type="Proteomes" id="UP000321046">
    <property type="component" value="Unassembled WGS sequence"/>
</dbReference>
<evidence type="ECO:0000313" key="7">
    <source>
        <dbReference type="EMBL" id="TXD39619.1"/>
    </source>
</evidence>
<keyword evidence="5 6" id="KW-0663">Pyridoxal phosphate</keyword>
<comment type="similarity">
    <text evidence="2 6">Belongs to the class-III pyridoxal-phosphate-dependent aminotransferase family.</text>
</comment>
<evidence type="ECO:0000256" key="6">
    <source>
        <dbReference type="RuleBase" id="RU003560"/>
    </source>
</evidence>
<dbReference type="InterPro" id="IPR015422">
    <property type="entry name" value="PyrdxlP-dep_Trfase_small"/>
</dbReference>
<accession>A0A5C6XQC3</accession>
<evidence type="ECO:0000256" key="2">
    <source>
        <dbReference type="ARBA" id="ARBA00008954"/>
    </source>
</evidence>
<comment type="caution">
    <text evidence="7">The sequence shown here is derived from an EMBL/GenBank/DDBJ whole genome shotgun (WGS) entry which is preliminary data.</text>
</comment>
<dbReference type="PIRSF" id="PIRSF000521">
    <property type="entry name" value="Transaminase_4ab_Lys_Orn"/>
    <property type="match status" value="1"/>
</dbReference>
<evidence type="ECO:0000256" key="1">
    <source>
        <dbReference type="ARBA" id="ARBA00001933"/>
    </source>
</evidence>
<evidence type="ECO:0000256" key="5">
    <source>
        <dbReference type="ARBA" id="ARBA00022898"/>
    </source>
</evidence>
<dbReference type="GO" id="GO:0030170">
    <property type="term" value="F:pyridoxal phosphate binding"/>
    <property type="evidence" value="ECO:0007669"/>
    <property type="project" value="InterPro"/>
</dbReference>
<dbReference type="SUPFAM" id="SSF53383">
    <property type="entry name" value="PLP-dependent transferases"/>
    <property type="match status" value="1"/>
</dbReference>
<dbReference type="Gene3D" id="3.40.640.10">
    <property type="entry name" value="Type I PLP-dependent aspartate aminotransferase-like (Major domain)"/>
    <property type="match status" value="1"/>
</dbReference>
<dbReference type="GO" id="GO:0009450">
    <property type="term" value="P:gamma-aminobutyric acid catabolic process"/>
    <property type="evidence" value="ECO:0007669"/>
    <property type="project" value="TreeGrafter"/>
</dbReference>
<organism evidence="7 8">
    <name type="scientific">Lujinxingia vulgaris</name>
    <dbReference type="NCBI Taxonomy" id="2600176"/>
    <lineage>
        <taxon>Bacteria</taxon>
        <taxon>Deltaproteobacteria</taxon>
        <taxon>Bradymonadales</taxon>
        <taxon>Lujinxingiaceae</taxon>
        <taxon>Lujinxingia</taxon>
    </lineage>
</organism>
<evidence type="ECO:0000256" key="4">
    <source>
        <dbReference type="ARBA" id="ARBA00022679"/>
    </source>
</evidence>
<dbReference type="PANTHER" id="PTHR43206">
    <property type="entry name" value="AMINOTRANSFERASE"/>
    <property type="match status" value="1"/>
</dbReference>
<keyword evidence="3 7" id="KW-0032">Aminotransferase</keyword>
<reference evidence="7 8" key="1">
    <citation type="submission" date="2019-08" db="EMBL/GenBank/DDBJ databases">
        <title>Bradymonadales sp. TMQ2.</title>
        <authorList>
            <person name="Liang Q."/>
        </authorList>
    </citation>
    <scope>NUCLEOTIDE SEQUENCE [LARGE SCALE GENOMIC DNA]</scope>
    <source>
        <strain evidence="7 8">TMQ2</strain>
    </source>
</reference>
<dbReference type="InterPro" id="IPR015421">
    <property type="entry name" value="PyrdxlP-dep_Trfase_major"/>
</dbReference>
<dbReference type="Pfam" id="PF00202">
    <property type="entry name" value="Aminotran_3"/>
    <property type="match status" value="1"/>
</dbReference>
<dbReference type="InterPro" id="IPR005814">
    <property type="entry name" value="Aminotrans_3"/>
</dbReference>
<keyword evidence="4 7" id="KW-0808">Transferase</keyword>
<name>A0A5C6XQC3_9DELT</name>
<evidence type="ECO:0000313" key="8">
    <source>
        <dbReference type="Proteomes" id="UP000321046"/>
    </source>
</evidence>
<sequence>MMSELTAPASSPGSAALLRELNTYVLAEPHPFVVDLARSEGMYLATLEGKRLFDWAGYYGAKLIAHNHPGLYEAEYTRRLVVAANNKIANPDFLTPECLAYYRTLHQLGPRCMQNPGLEVYAVNSGAEAVENMMKYLINLHHQRLLSEGKTPRARRFVYFDQAFHGRTVFALNVTRVSHDPVMTKDFQGLVPGNLQVPFPAIDTSETPAQNQERVERCLTILENLFEHYCDEIVAVIVEPIQGAGGHRVAPRSFFQRLSALCHARQIPLAFDEVQTAGGATGTFFTIDAFDLPHPPQAVASGKKLGNGVVYMLNRMDDLGVLDSTWGGTLADMVRFVQEYAIVQREGLIEKVPALGASLVEMLQGLADRFPELMYNVRGYGLYQGFSMRTPGLKQMLIRRARDRENLLLLGAGADTVRLRPHLNVSEEDIATLGAMLERLLQDLS</sequence>